<sequence>MWADRAQSLRSSPAPGLRPRLAAQAGGVPSTPRVQAQGHAPLPQHPALSGWSGSTWGLREPGFPEPAIGLGRAPEPLTPTLQPRVGRPHLPTPGRTAGWNKAYSRNPGHTPGVGVGAATTQWGSA</sequence>
<feature type="region of interest" description="Disordered" evidence="1">
    <location>
        <begin position="1"/>
        <end position="125"/>
    </location>
</feature>
<evidence type="ECO:0000256" key="1">
    <source>
        <dbReference type="SAM" id="MobiDB-lite"/>
    </source>
</evidence>
<name>A0A836D1T3_SHEEP</name>
<dbReference type="Proteomes" id="UP000664991">
    <property type="component" value="Unassembled WGS sequence"/>
</dbReference>
<organism evidence="2 3">
    <name type="scientific">Ovis aries</name>
    <name type="common">Sheep</name>
    <dbReference type="NCBI Taxonomy" id="9940"/>
    <lineage>
        <taxon>Eukaryota</taxon>
        <taxon>Metazoa</taxon>
        <taxon>Chordata</taxon>
        <taxon>Craniata</taxon>
        <taxon>Vertebrata</taxon>
        <taxon>Euteleostomi</taxon>
        <taxon>Mammalia</taxon>
        <taxon>Eutheria</taxon>
        <taxon>Laurasiatheria</taxon>
        <taxon>Artiodactyla</taxon>
        <taxon>Ruminantia</taxon>
        <taxon>Pecora</taxon>
        <taxon>Bovidae</taxon>
        <taxon>Caprinae</taxon>
        <taxon>Ovis</taxon>
    </lineage>
</organism>
<protein>
    <submittedName>
        <fullName evidence="2">Uncharacterized protein</fullName>
    </submittedName>
</protein>
<evidence type="ECO:0000313" key="3">
    <source>
        <dbReference type="Proteomes" id="UP000664991"/>
    </source>
</evidence>
<reference evidence="2 3" key="1">
    <citation type="submission" date="2020-12" db="EMBL/GenBank/DDBJ databases">
        <title>De novo assembly of Tibetan sheep genome.</title>
        <authorList>
            <person name="Li X."/>
        </authorList>
    </citation>
    <scope>NUCLEOTIDE SEQUENCE [LARGE SCALE GENOMIC DNA]</scope>
    <source>
        <tissue evidence="2">Heart</tissue>
    </source>
</reference>
<dbReference type="EMBL" id="JAEMGP010000005">
    <property type="protein sequence ID" value="KAG5208946.1"/>
    <property type="molecule type" value="Genomic_DNA"/>
</dbReference>
<comment type="caution">
    <text evidence="2">The sequence shown here is derived from an EMBL/GenBank/DDBJ whole genome shotgun (WGS) entry which is preliminary data.</text>
</comment>
<dbReference type="AlphaFoldDB" id="A0A836D1T3"/>
<evidence type="ECO:0000313" key="2">
    <source>
        <dbReference type="EMBL" id="KAG5208946.1"/>
    </source>
</evidence>
<proteinExistence type="predicted"/>
<accession>A0A836D1T3</accession>
<gene>
    <name evidence="2" type="ORF">JEQ12_016511</name>
</gene>